<feature type="domain" description="3D" evidence="4">
    <location>
        <begin position="202"/>
        <end position="262"/>
    </location>
</feature>
<reference evidence="5 6" key="1">
    <citation type="submission" date="2023-07" db="EMBL/GenBank/DDBJ databases">
        <title>Genomic Encyclopedia of Type Strains, Phase IV (KMG-IV): sequencing the most valuable type-strain genomes for metagenomic binning, comparative biology and taxonomic classification.</title>
        <authorList>
            <person name="Goeker M."/>
        </authorList>
    </citation>
    <scope>NUCLEOTIDE SEQUENCE [LARGE SCALE GENOMIC DNA]</scope>
    <source>
        <strain evidence="5 6">DSM 17740</strain>
    </source>
</reference>
<dbReference type="InterPro" id="IPR002477">
    <property type="entry name" value="Peptidoglycan-bd-like"/>
</dbReference>
<dbReference type="InterPro" id="IPR051933">
    <property type="entry name" value="Resuscitation_pf_RpfB"/>
</dbReference>
<dbReference type="Gene3D" id="1.10.101.10">
    <property type="entry name" value="PGBD-like superfamily/PGBD"/>
    <property type="match status" value="2"/>
</dbReference>
<dbReference type="EMBL" id="JAUSUQ010000005">
    <property type="protein sequence ID" value="MDQ0338865.1"/>
    <property type="molecule type" value="Genomic_DNA"/>
</dbReference>
<evidence type="ECO:0000259" key="4">
    <source>
        <dbReference type="Pfam" id="PF06725"/>
    </source>
</evidence>
<dbReference type="InterPro" id="IPR036908">
    <property type="entry name" value="RlpA-like_sf"/>
</dbReference>
<feature type="chain" id="PRO_5046470687" evidence="2">
    <location>
        <begin position="25"/>
        <end position="263"/>
    </location>
</feature>
<keyword evidence="6" id="KW-1185">Reference proteome</keyword>
<feature type="signal peptide" evidence="2">
    <location>
        <begin position="1"/>
        <end position="24"/>
    </location>
</feature>
<organism evidence="5 6">
    <name type="scientific">Caldalkalibacillus uzonensis</name>
    <dbReference type="NCBI Taxonomy" id="353224"/>
    <lineage>
        <taxon>Bacteria</taxon>
        <taxon>Bacillati</taxon>
        <taxon>Bacillota</taxon>
        <taxon>Bacilli</taxon>
        <taxon>Bacillales</taxon>
        <taxon>Bacillaceae</taxon>
        <taxon>Caldalkalibacillus</taxon>
    </lineage>
</organism>
<proteinExistence type="predicted"/>
<dbReference type="CDD" id="cd22786">
    <property type="entry name" value="DPBB_YuiC-like"/>
    <property type="match status" value="1"/>
</dbReference>
<dbReference type="PANTHER" id="PTHR39160">
    <property type="entry name" value="CELL WALL-BINDING PROTEIN YOCH"/>
    <property type="match status" value="1"/>
</dbReference>
<dbReference type="InterPro" id="IPR036365">
    <property type="entry name" value="PGBD-like_sf"/>
</dbReference>
<dbReference type="PANTHER" id="PTHR39160:SF4">
    <property type="entry name" value="RESUSCITATION-PROMOTING FACTOR RPFB"/>
    <property type="match status" value="1"/>
</dbReference>
<dbReference type="InterPro" id="IPR010611">
    <property type="entry name" value="3D_dom"/>
</dbReference>
<dbReference type="SUPFAM" id="SSF47090">
    <property type="entry name" value="PGBD-like"/>
    <property type="match status" value="2"/>
</dbReference>
<dbReference type="Pfam" id="PF06725">
    <property type="entry name" value="3D"/>
    <property type="match status" value="1"/>
</dbReference>
<comment type="caution">
    <text evidence="5">The sequence shown here is derived from an EMBL/GenBank/DDBJ whole genome shotgun (WGS) entry which is preliminary data.</text>
</comment>
<evidence type="ECO:0000313" key="6">
    <source>
        <dbReference type="Proteomes" id="UP001232445"/>
    </source>
</evidence>
<feature type="domain" description="Peptidoglycan binding-like" evidence="3">
    <location>
        <begin position="103"/>
        <end position="157"/>
    </location>
</feature>
<gene>
    <name evidence="5" type="ORF">J2S00_001651</name>
</gene>
<evidence type="ECO:0000256" key="1">
    <source>
        <dbReference type="ARBA" id="ARBA00022729"/>
    </source>
</evidence>
<dbReference type="Proteomes" id="UP001232445">
    <property type="component" value="Unassembled WGS sequence"/>
</dbReference>
<evidence type="ECO:0000313" key="5">
    <source>
        <dbReference type="EMBL" id="MDQ0338865.1"/>
    </source>
</evidence>
<feature type="domain" description="Peptidoglycan binding-like" evidence="3">
    <location>
        <begin position="37"/>
        <end position="93"/>
    </location>
</feature>
<sequence>MRLIVSAFLATALVLVAIPVTSHASFGNQTLQKGMWHEDVKKVQEYLMTKGLFPYHTPTGYFGSITEDAVIEFQEKYRLQVDGIVGSETKRSLQVIRPGDMGKHVSYIQHQLKDLGYYRQAVDGIYGSGTASSVREFQQDNGLAVDGIAGPKTRTALNKQSDPKTHAGKTLTVESTAYTADCQGCSGITRMGINLNKYKDAKVIAVDPRVIPLGSVVEVEGYGRAIAADTGGAVKGELIDVFIPDEGEARQWGRQKVQVRIIE</sequence>
<dbReference type="Pfam" id="PF01471">
    <property type="entry name" value="PG_binding_1"/>
    <property type="match status" value="2"/>
</dbReference>
<dbReference type="Gene3D" id="2.40.40.10">
    <property type="entry name" value="RlpA-like domain"/>
    <property type="match status" value="1"/>
</dbReference>
<keyword evidence="1 2" id="KW-0732">Signal</keyword>
<name>A0ABU0CTN0_9BACI</name>
<dbReference type="SUPFAM" id="SSF50685">
    <property type="entry name" value="Barwin-like endoglucanases"/>
    <property type="match status" value="1"/>
</dbReference>
<dbReference type="InterPro" id="IPR036366">
    <property type="entry name" value="PGBDSf"/>
</dbReference>
<evidence type="ECO:0000259" key="3">
    <source>
        <dbReference type="Pfam" id="PF01471"/>
    </source>
</evidence>
<protein>
    <submittedName>
        <fullName evidence="5">3D (Asp-Asp-Asp) domain-containing protein</fullName>
    </submittedName>
</protein>
<evidence type="ECO:0000256" key="2">
    <source>
        <dbReference type="SAM" id="SignalP"/>
    </source>
</evidence>
<accession>A0ABU0CTN0</accession>